<dbReference type="CDD" id="cd08547">
    <property type="entry name" value="Type_II_cohesin"/>
    <property type="match status" value="1"/>
</dbReference>
<name>A0A1G2TXM3_9BACT</name>
<dbReference type="AlphaFoldDB" id="A0A1G2TXM3"/>
<keyword evidence="1" id="KW-1133">Transmembrane helix</keyword>
<organism evidence="3 4">
    <name type="scientific">Candidatus Zambryskibacteria bacterium RIFCSPLOWO2_01_FULL_39_39</name>
    <dbReference type="NCBI Taxonomy" id="1802758"/>
    <lineage>
        <taxon>Bacteria</taxon>
        <taxon>Candidatus Zambryskiibacteriota</taxon>
    </lineage>
</organism>
<keyword evidence="1" id="KW-0812">Transmembrane</keyword>
<evidence type="ECO:0000256" key="1">
    <source>
        <dbReference type="SAM" id="Phobius"/>
    </source>
</evidence>
<feature type="chain" id="PRO_5009584623" description="Cohesin domain-containing protein" evidence="2">
    <location>
        <begin position="30"/>
        <end position="318"/>
    </location>
</feature>
<feature type="transmembrane region" description="Helical" evidence="1">
    <location>
        <begin position="286"/>
        <end position="307"/>
    </location>
</feature>
<dbReference type="GO" id="GO:0030246">
    <property type="term" value="F:carbohydrate binding"/>
    <property type="evidence" value="ECO:0007669"/>
    <property type="project" value="InterPro"/>
</dbReference>
<reference evidence="3 4" key="1">
    <citation type="journal article" date="2016" name="Nat. Commun.">
        <title>Thousands of microbial genomes shed light on interconnected biogeochemical processes in an aquifer system.</title>
        <authorList>
            <person name="Anantharaman K."/>
            <person name="Brown C.T."/>
            <person name="Hug L.A."/>
            <person name="Sharon I."/>
            <person name="Castelle C.J."/>
            <person name="Probst A.J."/>
            <person name="Thomas B.C."/>
            <person name="Singh A."/>
            <person name="Wilkins M.J."/>
            <person name="Karaoz U."/>
            <person name="Brodie E.L."/>
            <person name="Williams K.H."/>
            <person name="Hubbard S.S."/>
            <person name="Banfield J.F."/>
        </authorList>
    </citation>
    <scope>NUCLEOTIDE SEQUENCE [LARGE SCALE GENOMIC DNA]</scope>
</reference>
<dbReference type="STRING" id="1802758.A3A96_00515"/>
<dbReference type="InterPro" id="IPR008965">
    <property type="entry name" value="CBM2/CBM3_carb-bd_dom_sf"/>
</dbReference>
<comment type="caution">
    <text evidence="3">The sequence shown here is derived from an EMBL/GenBank/DDBJ whole genome shotgun (WGS) entry which is preliminary data.</text>
</comment>
<evidence type="ECO:0000313" key="3">
    <source>
        <dbReference type="EMBL" id="OHB01909.1"/>
    </source>
</evidence>
<protein>
    <recommendedName>
        <fullName evidence="5">Cohesin domain-containing protein</fullName>
    </recommendedName>
</protein>
<dbReference type="Gene3D" id="2.60.40.680">
    <property type="match status" value="1"/>
</dbReference>
<evidence type="ECO:0000256" key="2">
    <source>
        <dbReference type="SAM" id="SignalP"/>
    </source>
</evidence>
<dbReference type="Proteomes" id="UP000177707">
    <property type="component" value="Unassembled WGS sequence"/>
</dbReference>
<evidence type="ECO:0000313" key="4">
    <source>
        <dbReference type="Proteomes" id="UP000177707"/>
    </source>
</evidence>
<sequence length="318" mass="34229">MTLIKKYTTISFFCSLFLVFFVVPNSLQAESVSLSSTKTSYAVGDSILVTASVQTGGQQINTAEGQVNFPPNLMSVSDVRYGNSIISLWVLKPSANNSLGEINFTGGVPGGFSGNTGNLFTFIVKPKKEGVLTINLKDVHILLNDGSGGELLGLKMIPLTLNITAAKTVTEVPAKDTPVEIAEGSIISPDKVPPENFAPMVSHHDSIANDSYFVAFSAVDKDSGVSKYEVREVPKIIGLLTDRFSTPWVEAKSPYVLSFQSWGSLVEVRAIDGANNSTISSANKPFGTTITIIFVIILILFSVMLTCKFTKNSYTHIK</sequence>
<proteinExistence type="predicted"/>
<keyword evidence="2" id="KW-0732">Signal</keyword>
<dbReference type="EMBL" id="MHWB01000009">
    <property type="protein sequence ID" value="OHB01909.1"/>
    <property type="molecule type" value="Genomic_DNA"/>
</dbReference>
<evidence type="ECO:0008006" key="5">
    <source>
        <dbReference type="Google" id="ProtNLM"/>
    </source>
</evidence>
<dbReference type="SUPFAM" id="SSF49384">
    <property type="entry name" value="Carbohydrate-binding domain"/>
    <property type="match status" value="1"/>
</dbReference>
<feature type="signal peptide" evidence="2">
    <location>
        <begin position="1"/>
        <end position="29"/>
    </location>
</feature>
<keyword evidence="1" id="KW-0472">Membrane</keyword>
<gene>
    <name evidence="3" type="ORF">A3A96_00515</name>
</gene>
<accession>A0A1G2TXM3</accession>